<comment type="subcellular location">
    <subcellularLocation>
        <location evidence="1">Membrane</location>
        <topology evidence="1">Multi-pass membrane protein</topology>
    </subcellularLocation>
</comment>
<organism evidence="9">
    <name type="scientific">Selaginella moellendorffii</name>
    <name type="common">Spikemoss</name>
    <dbReference type="NCBI Taxonomy" id="88036"/>
    <lineage>
        <taxon>Eukaryota</taxon>
        <taxon>Viridiplantae</taxon>
        <taxon>Streptophyta</taxon>
        <taxon>Embryophyta</taxon>
        <taxon>Tracheophyta</taxon>
        <taxon>Lycopodiopsida</taxon>
        <taxon>Selaginellales</taxon>
        <taxon>Selaginellaceae</taxon>
        <taxon>Selaginella</taxon>
    </lineage>
</organism>
<proteinExistence type="inferred from homology"/>
<dbReference type="GO" id="GO:0071786">
    <property type="term" value="P:endoplasmic reticulum tubular network organization"/>
    <property type="evidence" value="ECO:0000318"/>
    <property type="project" value="GO_Central"/>
</dbReference>
<dbReference type="Proteomes" id="UP000001514">
    <property type="component" value="Unassembled WGS sequence"/>
</dbReference>
<evidence type="ECO:0000256" key="3">
    <source>
        <dbReference type="ARBA" id="ARBA00022692"/>
    </source>
</evidence>
<evidence type="ECO:0000256" key="7">
    <source>
        <dbReference type="SAM" id="Phobius"/>
    </source>
</evidence>
<evidence type="ECO:0000313" key="9">
    <source>
        <dbReference type="Proteomes" id="UP000001514"/>
    </source>
</evidence>
<feature type="compositionally biased region" description="Polar residues" evidence="6">
    <location>
        <begin position="83"/>
        <end position="105"/>
    </location>
</feature>
<dbReference type="EMBL" id="GL377604">
    <property type="protein sequence ID" value="EFJ20019.1"/>
    <property type="molecule type" value="Genomic_DNA"/>
</dbReference>
<dbReference type="InterPro" id="IPR051645">
    <property type="entry name" value="PER33/POM33_regulator"/>
</dbReference>
<keyword evidence="5 7" id="KW-0472">Membrane</keyword>
<evidence type="ECO:0000256" key="1">
    <source>
        <dbReference type="ARBA" id="ARBA00004141"/>
    </source>
</evidence>
<gene>
    <name evidence="8" type="ORF">SELMODRAFT_109986</name>
</gene>
<evidence type="ECO:0000256" key="5">
    <source>
        <dbReference type="ARBA" id="ARBA00023136"/>
    </source>
</evidence>
<evidence type="ECO:0000256" key="4">
    <source>
        <dbReference type="ARBA" id="ARBA00022989"/>
    </source>
</evidence>
<keyword evidence="3 7" id="KW-0812">Transmembrane</keyword>
<reference evidence="8 9" key="1">
    <citation type="journal article" date="2011" name="Science">
        <title>The Selaginella genome identifies genetic changes associated with the evolution of vascular plants.</title>
        <authorList>
            <person name="Banks J.A."/>
            <person name="Nishiyama T."/>
            <person name="Hasebe M."/>
            <person name="Bowman J.L."/>
            <person name="Gribskov M."/>
            <person name="dePamphilis C."/>
            <person name="Albert V.A."/>
            <person name="Aono N."/>
            <person name="Aoyama T."/>
            <person name="Ambrose B.A."/>
            <person name="Ashton N.W."/>
            <person name="Axtell M.J."/>
            <person name="Barker E."/>
            <person name="Barker M.S."/>
            <person name="Bennetzen J.L."/>
            <person name="Bonawitz N.D."/>
            <person name="Chapple C."/>
            <person name="Cheng C."/>
            <person name="Correa L.G."/>
            <person name="Dacre M."/>
            <person name="DeBarry J."/>
            <person name="Dreyer I."/>
            <person name="Elias M."/>
            <person name="Engstrom E.M."/>
            <person name="Estelle M."/>
            <person name="Feng L."/>
            <person name="Finet C."/>
            <person name="Floyd S.K."/>
            <person name="Frommer W.B."/>
            <person name="Fujita T."/>
            <person name="Gramzow L."/>
            <person name="Gutensohn M."/>
            <person name="Harholt J."/>
            <person name="Hattori M."/>
            <person name="Heyl A."/>
            <person name="Hirai T."/>
            <person name="Hiwatashi Y."/>
            <person name="Ishikawa M."/>
            <person name="Iwata M."/>
            <person name="Karol K.G."/>
            <person name="Koehler B."/>
            <person name="Kolukisaoglu U."/>
            <person name="Kubo M."/>
            <person name="Kurata T."/>
            <person name="Lalonde S."/>
            <person name="Li K."/>
            <person name="Li Y."/>
            <person name="Litt A."/>
            <person name="Lyons E."/>
            <person name="Manning G."/>
            <person name="Maruyama T."/>
            <person name="Michael T.P."/>
            <person name="Mikami K."/>
            <person name="Miyazaki S."/>
            <person name="Morinaga S."/>
            <person name="Murata T."/>
            <person name="Mueller-Roeber B."/>
            <person name="Nelson D.R."/>
            <person name="Obara M."/>
            <person name="Oguri Y."/>
            <person name="Olmstead R.G."/>
            <person name="Onodera N."/>
            <person name="Petersen B.L."/>
            <person name="Pils B."/>
            <person name="Prigge M."/>
            <person name="Rensing S.A."/>
            <person name="Riano-Pachon D.M."/>
            <person name="Roberts A.W."/>
            <person name="Sato Y."/>
            <person name="Scheller H.V."/>
            <person name="Schulz B."/>
            <person name="Schulz C."/>
            <person name="Shakirov E.V."/>
            <person name="Shibagaki N."/>
            <person name="Shinohara N."/>
            <person name="Shippen D.E."/>
            <person name="Soerensen I."/>
            <person name="Sotooka R."/>
            <person name="Sugimoto N."/>
            <person name="Sugita M."/>
            <person name="Sumikawa N."/>
            <person name="Tanurdzic M."/>
            <person name="Theissen G."/>
            <person name="Ulvskov P."/>
            <person name="Wakazuki S."/>
            <person name="Weng J.K."/>
            <person name="Willats W.W."/>
            <person name="Wipf D."/>
            <person name="Wolf P.G."/>
            <person name="Yang L."/>
            <person name="Zimmer A.D."/>
            <person name="Zhu Q."/>
            <person name="Mitros T."/>
            <person name="Hellsten U."/>
            <person name="Loque D."/>
            <person name="Otillar R."/>
            <person name="Salamov A."/>
            <person name="Schmutz J."/>
            <person name="Shapiro H."/>
            <person name="Lindquist E."/>
            <person name="Lucas S."/>
            <person name="Rokhsar D."/>
            <person name="Grigoriev I.V."/>
        </authorList>
    </citation>
    <scope>NUCLEOTIDE SEQUENCE [LARGE SCALE GENOMIC DNA]</scope>
</reference>
<protein>
    <submittedName>
        <fullName evidence="8">Uncharacterized protein</fullName>
    </submittedName>
</protein>
<feature type="transmembrane region" description="Helical" evidence="7">
    <location>
        <begin position="187"/>
        <end position="212"/>
    </location>
</feature>
<dbReference type="Pfam" id="PF03661">
    <property type="entry name" value="TMEM33_Pom33"/>
    <property type="match status" value="1"/>
</dbReference>
<feature type="transmembrane region" description="Helical" evidence="7">
    <location>
        <begin position="115"/>
        <end position="137"/>
    </location>
</feature>
<keyword evidence="4 7" id="KW-1133">Transmembrane helix</keyword>
<keyword evidence="9" id="KW-1185">Reference proteome</keyword>
<sequence>MTEDQQHKKEAAVAYDYDGDPRWADYWSNVLVPSHLAARPEVLRHFKLKFYQRYVDPDLVVDPLSAISSPRSSSNSEPRVQRRSATGGTTTRQQSPPASTASRSSFRMDPPTIQFLANAWVTVMAVLAMFPFLPYALAEKAYRLTLLGSAATNLYCIANQHGAPATWNLQGLQDWLRSIFETTGNDFLYLLYAFFFVSASIPLKVAVISLAIRSLEQVVYHLRRNFSNTRLYRKYLDKPSNWVASNSNLLKSLSANAEIGLGFLLIILLLTPQRNIIQAFVHWRLLKMMYALPSTAPYHRSSWSAIGRRVNPLIHQYAPSLATPMAYLQRWFVS</sequence>
<dbReference type="PANTHER" id="PTHR12703:SF4">
    <property type="entry name" value="TRANSMEMBRANE PROTEIN 33"/>
    <property type="match status" value="1"/>
</dbReference>
<dbReference type="KEGG" id="smo:SELMODRAFT_109986"/>
<dbReference type="AlphaFoldDB" id="D8S6Z2"/>
<dbReference type="InterPro" id="IPR005344">
    <property type="entry name" value="TMEM33/Pom33"/>
</dbReference>
<accession>D8S6Z2</accession>
<dbReference type="GO" id="GO:0016020">
    <property type="term" value="C:membrane"/>
    <property type="evidence" value="ECO:0007669"/>
    <property type="project" value="UniProtKB-SubCell"/>
</dbReference>
<dbReference type="InParanoid" id="D8S6Z2"/>
<comment type="similarity">
    <text evidence="2">Belongs to the PER33/POM33 family.</text>
</comment>
<name>D8S6Z2_SELML</name>
<feature type="region of interest" description="Disordered" evidence="6">
    <location>
        <begin position="66"/>
        <end position="106"/>
    </location>
</feature>
<evidence type="ECO:0000256" key="6">
    <source>
        <dbReference type="SAM" id="MobiDB-lite"/>
    </source>
</evidence>
<dbReference type="PANTHER" id="PTHR12703">
    <property type="entry name" value="TRANSMEMBRANE PROTEIN 33"/>
    <property type="match status" value="1"/>
</dbReference>
<dbReference type="OMA" id="YFQTIIV"/>
<dbReference type="Gramene" id="EFJ20019">
    <property type="protein sequence ID" value="EFJ20019"/>
    <property type="gene ID" value="SELMODRAFT_109986"/>
</dbReference>
<dbReference type="eggNOG" id="ENOG502QRE5">
    <property type="taxonomic scope" value="Eukaryota"/>
</dbReference>
<evidence type="ECO:0000313" key="8">
    <source>
        <dbReference type="EMBL" id="EFJ20019.1"/>
    </source>
</evidence>
<evidence type="ECO:0000256" key="2">
    <source>
        <dbReference type="ARBA" id="ARBA00007322"/>
    </source>
</evidence>
<feature type="compositionally biased region" description="Low complexity" evidence="6">
    <location>
        <begin position="66"/>
        <end position="76"/>
    </location>
</feature>
<dbReference type="FunCoup" id="D8S6Z2">
    <property type="interactions" value="2474"/>
</dbReference>
<dbReference type="HOGENOM" id="CLU_071719_0_0_1"/>
<dbReference type="GO" id="GO:0005783">
    <property type="term" value="C:endoplasmic reticulum"/>
    <property type="evidence" value="ECO:0000318"/>
    <property type="project" value="GO_Central"/>
</dbReference>
<dbReference type="GO" id="GO:0061024">
    <property type="term" value="P:membrane organization"/>
    <property type="evidence" value="ECO:0000318"/>
    <property type="project" value="GO_Central"/>
</dbReference>